<protein>
    <recommendedName>
        <fullName evidence="4">DUF2845 domain-containing protein</fullName>
    </recommendedName>
</protein>
<evidence type="ECO:0008006" key="4">
    <source>
        <dbReference type="Google" id="ProtNLM"/>
    </source>
</evidence>
<feature type="signal peptide" evidence="1">
    <location>
        <begin position="1"/>
        <end position="21"/>
    </location>
</feature>
<reference evidence="3" key="1">
    <citation type="journal article" date="2020" name="MBio">
        <title>Horizontal gene transfer to a defensive symbiont with a reduced genome amongst a multipartite beetle microbiome.</title>
        <authorList>
            <person name="Waterworth S.C."/>
            <person name="Florez L.V."/>
            <person name="Rees E.R."/>
            <person name="Hertweck C."/>
            <person name="Kaltenpoth M."/>
            <person name="Kwan J.C."/>
        </authorList>
    </citation>
    <scope>NUCLEOTIDE SEQUENCE [LARGE SCALE GENOMIC DNA]</scope>
</reference>
<evidence type="ECO:0000313" key="3">
    <source>
        <dbReference type="Proteomes" id="UP000490535"/>
    </source>
</evidence>
<organism evidence="2 3">
    <name type="scientific">Acinetobacter bereziniae</name>
    <name type="common">Acinetobacter genomosp. 10</name>
    <dbReference type="NCBI Taxonomy" id="106648"/>
    <lineage>
        <taxon>Bacteria</taxon>
        <taxon>Pseudomonadati</taxon>
        <taxon>Pseudomonadota</taxon>
        <taxon>Gammaproteobacteria</taxon>
        <taxon>Moraxellales</taxon>
        <taxon>Moraxellaceae</taxon>
        <taxon>Acinetobacter</taxon>
    </lineage>
</organism>
<proteinExistence type="predicted"/>
<name>A0A833UVN0_ACIBZ</name>
<accession>A0A833UVN0</accession>
<feature type="chain" id="PRO_5032895718" description="DUF2845 domain-containing protein" evidence="1">
    <location>
        <begin position="22"/>
        <end position="115"/>
    </location>
</feature>
<gene>
    <name evidence="2" type="ORF">GAK29_01895</name>
</gene>
<dbReference type="AlphaFoldDB" id="A0A833UVN0"/>
<dbReference type="Proteomes" id="UP000490535">
    <property type="component" value="Unassembled WGS sequence"/>
</dbReference>
<keyword evidence="1" id="KW-0732">Signal</keyword>
<comment type="caution">
    <text evidence="2">The sequence shown here is derived from an EMBL/GenBank/DDBJ whole genome shotgun (WGS) entry which is preliminary data.</text>
</comment>
<evidence type="ECO:0000256" key="1">
    <source>
        <dbReference type="SAM" id="SignalP"/>
    </source>
</evidence>
<evidence type="ECO:0000313" key="2">
    <source>
        <dbReference type="EMBL" id="KAF1025548.1"/>
    </source>
</evidence>
<sequence length="115" mass="13376">MQRILLIFSLSLSLLSFSVIAHTAEVKSSTQCKNQAIKQAAKLLEFHFGPDERIEIQPEVKALPSIINPRNKKQRFDVLEVWGYIYKGQYRMRFEYFSQSDCILMGQEILEYASL</sequence>
<dbReference type="EMBL" id="WNDP01000038">
    <property type="protein sequence ID" value="KAF1025548.1"/>
    <property type="molecule type" value="Genomic_DNA"/>
</dbReference>